<evidence type="ECO:0000256" key="1">
    <source>
        <dbReference type="SAM" id="MobiDB-lite"/>
    </source>
</evidence>
<feature type="non-terminal residue" evidence="2">
    <location>
        <position position="1"/>
    </location>
</feature>
<evidence type="ECO:0000313" key="2">
    <source>
        <dbReference type="EMBL" id="CAG8826716.1"/>
    </source>
</evidence>
<proteinExistence type="predicted"/>
<organism evidence="2 3">
    <name type="scientific">Dentiscutata erythropus</name>
    <dbReference type="NCBI Taxonomy" id="1348616"/>
    <lineage>
        <taxon>Eukaryota</taxon>
        <taxon>Fungi</taxon>
        <taxon>Fungi incertae sedis</taxon>
        <taxon>Mucoromycota</taxon>
        <taxon>Glomeromycotina</taxon>
        <taxon>Glomeromycetes</taxon>
        <taxon>Diversisporales</taxon>
        <taxon>Gigasporaceae</taxon>
        <taxon>Dentiscutata</taxon>
    </lineage>
</organism>
<comment type="caution">
    <text evidence="2">The sequence shown here is derived from an EMBL/GenBank/DDBJ whole genome shotgun (WGS) entry which is preliminary data.</text>
</comment>
<feature type="compositionally biased region" description="Polar residues" evidence="1">
    <location>
        <begin position="63"/>
        <end position="76"/>
    </location>
</feature>
<keyword evidence="3" id="KW-1185">Reference proteome</keyword>
<accession>A0A9N9PJL2</accession>
<feature type="region of interest" description="Disordered" evidence="1">
    <location>
        <begin position="63"/>
        <end position="88"/>
    </location>
</feature>
<dbReference type="AlphaFoldDB" id="A0A9N9PJL2"/>
<dbReference type="Proteomes" id="UP000789405">
    <property type="component" value="Unassembled WGS sequence"/>
</dbReference>
<feature type="non-terminal residue" evidence="2">
    <location>
        <position position="88"/>
    </location>
</feature>
<evidence type="ECO:0000313" key="3">
    <source>
        <dbReference type="Proteomes" id="UP000789405"/>
    </source>
</evidence>
<name>A0A9N9PJL2_9GLOM</name>
<reference evidence="2" key="1">
    <citation type="submission" date="2021-06" db="EMBL/GenBank/DDBJ databases">
        <authorList>
            <person name="Kallberg Y."/>
            <person name="Tangrot J."/>
            <person name="Rosling A."/>
        </authorList>
    </citation>
    <scope>NUCLEOTIDE SEQUENCE</scope>
    <source>
        <strain evidence="2">MA453B</strain>
    </source>
</reference>
<gene>
    <name evidence="2" type="ORF">DERYTH_LOCUS28144</name>
</gene>
<dbReference type="EMBL" id="CAJVPY010068442">
    <property type="protein sequence ID" value="CAG8826716.1"/>
    <property type="molecule type" value="Genomic_DNA"/>
</dbReference>
<protein>
    <submittedName>
        <fullName evidence="2">19892_t:CDS:1</fullName>
    </submittedName>
</protein>
<sequence>VFYNLKELHKLKLTDSITINLNQILTAINKKFKSKQISSNHKKRKVDEAIIENFVNGGAVDSVASTPLSEPENNNNYRDDKISSFNIG</sequence>